<dbReference type="SUPFAM" id="SSF54593">
    <property type="entry name" value="Glyoxalase/Bleomycin resistance protein/Dihydroxybiphenyl dioxygenase"/>
    <property type="match status" value="1"/>
</dbReference>
<dbReference type="RefSeq" id="WP_185801456.1">
    <property type="nucleotide sequence ID" value="NZ_JACJVJ010000002.1"/>
</dbReference>
<feature type="domain" description="VOC" evidence="1">
    <location>
        <begin position="8"/>
        <end position="123"/>
    </location>
</feature>
<dbReference type="Gene3D" id="3.10.180.10">
    <property type="entry name" value="2,3-Dihydroxybiphenyl 1,2-Dioxygenase, domain 1"/>
    <property type="match status" value="1"/>
</dbReference>
<dbReference type="InterPro" id="IPR037523">
    <property type="entry name" value="VOC_core"/>
</dbReference>
<evidence type="ECO:0000313" key="3">
    <source>
        <dbReference type="Proteomes" id="UP000564378"/>
    </source>
</evidence>
<evidence type="ECO:0000259" key="1">
    <source>
        <dbReference type="PROSITE" id="PS51819"/>
    </source>
</evidence>
<sequence length="123" mass="12950">MTERHPNRIAWVEIPATDLDRAAAFYKTVIGEKLTRDDTGPNPMAILPYPGGNGASGHLYPGTPAKNGEGTTVHVAVDAELDDVMARVGEGGGEIASDVITIPSGSFFYAIDTEGNSVGFFKV</sequence>
<dbReference type="PROSITE" id="PS51819">
    <property type="entry name" value="VOC"/>
    <property type="match status" value="1"/>
</dbReference>
<reference evidence="2 3" key="1">
    <citation type="submission" date="2020-08" db="EMBL/GenBank/DDBJ databases">
        <title>Draft genome sequence of Parasphingopyxis sp. GrpM-11.</title>
        <authorList>
            <person name="Oh J."/>
            <person name="Roh D.-H."/>
        </authorList>
    </citation>
    <scope>NUCLEOTIDE SEQUENCE [LARGE SCALE GENOMIC DNA]</scope>
    <source>
        <strain evidence="2 3">GrpM-11</strain>
    </source>
</reference>
<dbReference type="InterPro" id="IPR029068">
    <property type="entry name" value="Glyas_Bleomycin-R_OHBP_Dase"/>
</dbReference>
<dbReference type="AlphaFoldDB" id="A0A842I0H3"/>
<dbReference type="Pfam" id="PF00903">
    <property type="entry name" value="Glyoxalase"/>
    <property type="match status" value="1"/>
</dbReference>
<evidence type="ECO:0000313" key="2">
    <source>
        <dbReference type="EMBL" id="MBC2778181.1"/>
    </source>
</evidence>
<dbReference type="InterPro" id="IPR004360">
    <property type="entry name" value="Glyas_Fos-R_dOase_dom"/>
</dbReference>
<dbReference type="PANTHER" id="PTHR33993">
    <property type="entry name" value="GLYOXALASE-RELATED"/>
    <property type="match status" value="1"/>
</dbReference>
<dbReference type="InterPro" id="IPR052164">
    <property type="entry name" value="Anthracycline_SecMetBiosynth"/>
</dbReference>
<proteinExistence type="predicted"/>
<organism evidence="2 3">
    <name type="scientific">Parasphingopyxis marina</name>
    <dbReference type="NCBI Taxonomy" id="2761622"/>
    <lineage>
        <taxon>Bacteria</taxon>
        <taxon>Pseudomonadati</taxon>
        <taxon>Pseudomonadota</taxon>
        <taxon>Alphaproteobacteria</taxon>
        <taxon>Sphingomonadales</taxon>
        <taxon>Sphingomonadaceae</taxon>
        <taxon>Parasphingopyxis</taxon>
    </lineage>
</organism>
<accession>A0A842I0H3</accession>
<dbReference type="CDD" id="cd07247">
    <property type="entry name" value="SgaA_N_like"/>
    <property type="match status" value="1"/>
</dbReference>
<keyword evidence="3" id="KW-1185">Reference proteome</keyword>
<protein>
    <submittedName>
        <fullName evidence="2">VOC family protein</fullName>
    </submittedName>
</protein>
<dbReference type="Proteomes" id="UP000564378">
    <property type="component" value="Unassembled WGS sequence"/>
</dbReference>
<name>A0A842I0H3_9SPHN</name>
<gene>
    <name evidence="2" type="ORF">H6P80_11190</name>
</gene>
<dbReference type="EMBL" id="JACJVJ010000002">
    <property type="protein sequence ID" value="MBC2778181.1"/>
    <property type="molecule type" value="Genomic_DNA"/>
</dbReference>
<comment type="caution">
    <text evidence="2">The sequence shown here is derived from an EMBL/GenBank/DDBJ whole genome shotgun (WGS) entry which is preliminary data.</text>
</comment>